<keyword evidence="3" id="KW-1185">Reference proteome</keyword>
<name>A0ABQ4SA78_9HYPH</name>
<feature type="region of interest" description="Disordered" evidence="1">
    <location>
        <begin position="135"/>
        <end position="241"/>
    </location>
</feature>
<evidence type="ECO:0000313" key="3">
    <source>
        <dbReference type="Proteomes" id="UP001055153"/>
    </source>
</evidence>
<evidence type="ECO:0000313" key="2">
    <source>
        <dbReference type="EMBL" id="GJD99886.1"/>
    </source>
</evidence>
<protein>
    <submittedName>
        <fullName evidence="2">Uncharacterized protein</fullName>
    </submittedName>
</protein>
<comment type="caution">
    <text evidence="2">The sequence shown here is derived from an EMBL/GenBank/DDBJ whole genome shotgun (WGS) entry which is preliminary data.</text>
</comment>
<reference evidence="2" key="1">
    <citation type="journal article" date="2021" name="Front. Microbiol.">
        <title>Comprehensive Comparative Genomics and Phenotyping of Methylobacterium Species.</title>
        <authorList>
            <person name="Alessa O."/>
            <person name="Ogura Y."/>
            <person name="Fujitani Y."/>
            <person name="Takami H."/>
            <person name="Hayashi T."/>
            <person name="Sahin N."/>
            <person name="Tani A."/>
        </authorList>
    </citation>
    <scope>NUCLEOTIDE SEQUENCE</scope>
    <source>
        <strain evidence="2">DSM 17168</strain>
    </source>
</reference>
<reference evidence="2" key="2">
    <citation type="submission" date="2021-08" db="EMBL/GenBank/DDBJ databases">
        <authorList>
            <person name="Tani A."/>
            <person name="Ola A."/>
            <person name="Ogura Y."/>
            <person name="Katsura K."/>
            <person name="Hayashi T."/>
        </authorList>
    </citation>
    <scope>NUCLEOTIDE SEQUENCE</scope>
    <source>
        <strain evidence="2">DSM 17168</strain>
    </source>
</reference>
<sequence length="268" mass="27141">MVKVSDALNTGIQANGGYAASVRTLADDLGRIGAASVKAATDSNYSAVATATAMAQTAASTQSAAVVARGSSGRVIPSAETPARGRDAAAPARRHARGRVAAAQARLLVGGGGLILGLGGHLVWSGAHVTEIDARRGAGREGSPARQGGRRALRPDQCLPRRPGARPQREQRAADPLGGAGADRQRPAARDPRGDAGPAAAPIVRDLPPHRARASAAKHAGRGNTRMTISGDLTRPSGVGQQVHGPHVMPAQVWELGVGAWCGSSHAA</sequence>
<dbReference type="EMBL" id="BPQQ01000018">
    <property type="protein sequence ID" value="GJD99886.1"/>
    <property type="molecule type" value="Genomic_DNA"/>
</dbReference>
<gene>
    <name evidence="2" type="ORF">GMJLKIPL_1804</name>
</gene>
<feature type="compositionally biased region" description="Basic and acidic residues" evidence="1">
    <location>
        <begin position="183"/>
        <end position="194"/>
    </location>
</feature>
<proteinExistence type="predicted"/>
<organism evidence="2 3">
    <name type="scientific">Methylobacterium isbiliense</name>
    <dbReference type="NCBI Taxonomy" id="315478"/>
    <lineage>
        <taxon>Bacteria</taxon>
        <taxon>Pseudomonadati</taxon>
        <taxon>Pseudomonadota</taxon>
        <taxon>Alphaproteobacteria</taxon>
        <taxon>Hyphomicrobiales</taxon>
        <taxon>Methylobacteriaceae</taxon>
        <taxon>Methylobacterium</taxon>
    </lineage>
</organism>
<evidence type="ECO:0000256" key="1">
    <source>
        <dbReference type="SAM" id="MobiDB-lite"/>
    </source>
</evidence>
<accession>A0ABQ4SA78</accession>
<dbReference type="Proteomes" id="UP001055153">
    <property type="component" value="Unassembled WGS sequence"/>
</dbReference>